<proteinExistence type="predicted"/>
<protein>
    <submittedName>
        <fullName evidence="1">Uncharacterized protein</fullName>
    </submittedName>
</protein>
<dbReference type="Proteomes" id="UP001055460">
    <property type="component" value="Chromosome"/>
</dbReference>
<gene>
    <name evidence="1" type="ORF">NE863_01250</name>
</gene>
<dbReference type="AlphaFoldDB" id="A0A9Q9DA50"/>
<name>A0A9Q9DA50_ENSAD</name>
<dbReference type="EMBL" id="CP098807">
    <property type="protein sequence ID" value="USJ23647.1"/>
    <property type="molecule type" value="Genomic_DNA"/>
</dbReference>
<sequence>MFSRAIFALQQNCNKHARNQQVLNHKSLELCFDLRSRIEAKVKWALHARRNLRITQSDIMTMRLQETNNDCSWHWRRTHSNPDNDGSIDRAQHRAQPVGKAQLCVLIGL</sequence>
<organism evidence="1 2">
    <name type="scientific">Ensifer adhaerens</name>
    <name type="common">Sinorhizobium morelense</name>
    <dbReference type="NCBI Taxonomy" id="106592"/>
    <lineage>
        <taxon>Bacteria</taxon>
        <taxon>Pseudomonadati</taxon>
        <taxon>Pseudomonadota</taxon>
        <taxon>Alphaproteobacteria</taxon>
        <taxon>Hyphomicrobiales</taxon>
        <taxon>Rhizobiaceae</taxon>
        <taxon>Sinorhizobium/Ensifer group</taxon>
        <taxon>Ensifer</taxon>
    </lineage>
</organism>
<evidence type="ECO:0000313" key="2">
    <source>
        <dbReference type="Proteomes" id="UP001055460"/>
    </source>
</evidence>
<accession>A0A9Q9DA50</accession>
<dbReference type="RefSeq" id="WP_252160457.1">
    <property type="nucleotide sequence ID" value="NZ_CP098807.1"/>
</dbReference>
<reference evidence="1" key="1">
    <citation type="submission" date="2022-06" db="EMBL/GenBank/DDBJ databases">
        <title>Physiological and biochemical characterization and genomic elucidation of a strain of the genus Ensifer adhaerens M8 that combines arsenic oxidation and chromium reduction.</title>
        <authorList>
            <person name="Li X."/>
            <person name="Yu c."/>
        </authorList>
    </citation>
    <scope>NUCLEOTIDE SEQUENCE</scope>
    <source>
        <strain evidence="1">M8</strain>
    </source>
</reference>
<evidence type="ECO:0000313" key="1">
    <source>
        <dbReference type="EMBL" id="USJ23647.1"/>
    </source>
</evidence>